<dbReference type="Gene3D" id="3.90.190.10">
    <property type="entry name" value="Protein tyrosine phosphatase superfamily"/>
    <property type="match status" value="1"/>
</dbReference>
<reference evidence="4 7" key="3">
    <citation type="submission" date="2018-07" db="EMBL/GenBank/DDBJ databases">
        <title>Leeuwenhoekiella genomics.</title>
        <authorList>
            <person name="Tahon G."/>
            <person name="Willems A."/>
        </authorList>
    </citation>
    <scope>NUCLEOTIDE SEQUENCE [LARGE SCALE GENOMIC DNA]</scope>
    <source>
        <strain evidence="4 7">LMG 24856</strain>
    </source>
</reference>
<dbReference type="PROSITE" id="PS50056">
    <property type="entry name" value="TYR_PHOSPHATASE_2"/>
    <property type="match status" value="1"/>
</dbReference>
<dbReference type="EMBL" id="QOVN01000002">
    <property type="protein sequence ID" value="RXG30150.1"/>
    <property type="molecule type" value="Genomic_DNA"/>
</dbReference>
<feature type="domain" description="Tyrosine specific protein phosphatases" evidence="3">
    <location>
        <begin position="96"/>
        <end position="147"/>
    </location>
</feature>
<dbReference type="InterPro" id="IPR016130">
    <property type="entry name" value="Tyr_Pase_AS"/>
</dbReference>
<dbReference type="InterPro" id="IPR000387">
    <property type="entry name" value="Tyr_Pase_dom"/>
</dbReference>
<evidence type="ECO:0000313" key="4">
    <source>
        <dbReference type="EMBL" id="RXG30150.1"/>
    </source>
</evidence>
<proteinExistence type="inferred from homology"/>
<dbReference type="PANTHER" id="PTHR31126">
    <property type="entry name" value="TYROSINE-PROTEIN PHOSPHATASE"/>
    <property type="match status" value="1"/>
</dbReference>
<keyword evidence="2" id="KW-0732">Signal</keyword>
<dbReference type="Pfam" id="PF00782">
    <property type="entry name" value="DSPc"/>
    <property type="match status" value="1"/>
</dbReference>
<evidence type="ECO:0000313" key="5">
    <source>
        <dbReference type="EMBL" id="SHI01248.1"/>
    </source>
</evidence>
<dbReference type="Proteomes" id="UP000184240">
    <property type="component" value="Unassembled WGS sequence"/>
</dbReference>
<dbReference type="GO" id="GO:0016791">
    <property type="term" value="F:phosphatase activity"/>
    <property type="evidence" value="ECO:0007669"/>
    <property type="project" value="TreeGrafter"/>
</dbReference>
<accession>A0A1M5XNW4</accession>
<dbReference type="STRING" id="573501.SAMN04487999_1605"/>
<dbReference type="AlphaFoldDB" id="A0A1M5XNW4"/>
<dbReference type="InterPro" id="IPR000340">
    <property type="entry name" value="Dual-sp_phosphatase_cat-dom"/>
</dbReference>
<sequence length="188" mass="21615">MKSTLILILSFLCTLSIMAQDFCSEVECQYLDNLYQVSDSLYRSEQPSRKGFGELDKLGIKTVLNFRRLWKDDRKARDTDMELVWMPLRAGELTEEELLTALTAIKNAEKPVLIHCWHGSDRTGAISAAYRIVFEGWSKARAIEELRIEALGYHEDWYPNVIDLINDLDTQYFRTALDIKTSELAAGQ</sequence>
<dbReference type="EMBL" id="FQXT01000003">
    <property type="protein sequence ID" value="SHI01248.1"/>
    <property type="molecule type" value="Genomic_DNA"/>
</dbReference>
<feature type="chain" id="PRO_5009915031" evidence="2">
    <location>
        <begin position="20"/>
        <end position="188"/>
    </location>
</feature>
<dbReference type="PANTHER" id="PTHR31126:SF72">
    <property type="entry name" value="DUAL SPECIFICITY PROTEIN PHOSPHATASE TPBA"/>
    <property type="match status" value="1"/>
</dbReference>
<comment type="similarity">
    <text evidence="1">Belongs to the protein-tyrosine phosphatase family.</text>
</comment>
<reference evidence="6" key="1">
    <citation type="submission" date="2016-11" db="EMBL/GenBank/DDBJ databases">
        <authorList>
            <person name="Varghese N."/>
            <person name="Submissions S."/>
        </authorList>
    </citation>
    <scope>NUCLEOTIDE SEQUENCE [LARGE SCALE GENOMIC DNA]</scope>
    <source>
        <strain evidence="6">DSM 19859</strain>
    </source>
</reference>
<evidence type="ECO:0000313" key="7">
    <source>
        <dbReference type="Proteomes" id="UP000290037"/>
    </source>
</evidence>
<reference evidence="5" key="2">
    <citation type="submission" date="2016-11" db="EMBL/GenBank/DDBJ databases">
        <authorList>
            <person name="Jaros S."/>
            <person name="Januszkiewicz K."/>
            <person name="Wedrychowicz H."/>
        </authorList>
    </citation>
    <scope>NUCLEOTIDE SEQUENCE [LARGE SCALE GENOMIC DNA]</scope>
    <source>
        <strain evidence="5">DSM 19859</strain>
    </source>
</reference>
<feature type="signal peptide" evidence="2">
    <location>
        <begin position="1"/>
        <end position="19"/>
    </location>
</feature>
<evidence type="ECO:0000256" key="1">
    <source>
        <dbReference type="ARBA" id="ARBA00009580"/>
    </source>
</evidence>
<organism evidence="5 6">
    <name type="scientific">Leeuwenhoekiella palythoae</name>
    <dbReference type="NCBI Taxonomy" id="573501"/>
    <lineage>
        <taxon>Bacteria</taxon>
        <taxon>Pseudomonadati</taxon>
        <taxon>Bacteroidota</taxon>
        <taxon>Flavobacteriia</taxon>
        <taxon>Flavobacteriales</taxon>
        <taxon>Flavobacteriaceae</taxon>
        <taxon>Leeuwenhoekiella</taxon>
    </lineage>
</organism>
<dbReference type="Proteomes" id="UP000290037">
    <property type="component" value="Unassembled WGS sequence"/>
</dbReference>
<name>A0A1M5XNW4_9FLAO</name>
<evidence type="ECO:0000256" key="2">
    <source>
        <dbReference type="SAM" id="SignalP"/>
    </source>
</evidence>
<dbReference type="InterPro" id="IPR029021">
    <property type="entry name" value="Prot-tyrosine_phosphatase-like"/>
</dbReference>
<dbReference type="PROSITE" id="PS00383">
    <property type="entry name" value="TYR_PHOSPHATASE_1"/>
    <property type="match status" value="1"/>
</dbReference>
<gene>
    <name evidence="4" type="ORF">DSM01_899</name>
    <name evidence="5" type="ORF">SAMN04487999_1605</name>
</gene>
<protein>
    <submittedName>
        <fullName evidence="5">Dual specificity phosphatase, catalytic domain</fullName>
    </submittedName>
    <submittedName>
        <fullName evidence="4">Dual specificity protein phosphatase-like protein</fullName>
    </submittedName>
</protein>
<dbReference type="SUPFAM" id="SSF52799">
    <property type="entry name" value="(Phosphotyrosine protein) phosphatases II"/>
    <property type="match status" value="1"/>
</dbReference>
<keyword evidence="7" id="KW-1185">Reference proteome</keyword>
<evidence type="ECO:0000259" key="3">
    <source>
        <dbReference type="PROSITE" id="PS50056"/>
    </source>
</evidence>
<evidence type="ECO:0000313" key="6">
    <source>
        <dbReference type="Proteomes" id="UP000184240"/>
    </source>
</evidence>